<sequence>MILSEILLIFFIFLLLQPVITNYVALNTCDFLYGKGIDIESIVIPIWKQSQK</sequence>
<protein>
    <submittedName>
        <fullName evidence="1">Uncharacterized protein</fullName>
    </submittedName>
</protein>
<name>A0A2U3QU30_ORITS</name>
<dbReference type="Proteomes" id="UP000244943">
    <property type="component" value="Chromosome I"/>
</dbReference>
<reference evidence="2" key="1">
    <citation type="submission" date="2018-03" db="EMBL/GenBank/DDBJ databases">
        <authorList>
            <person name="Batty M. E."/>
            <person name="Batty M E."/>
        </authorList>
    </citation>
    <scope>NUCLEOTIDE SEQUENCE [LARGE SCALE GENOMIC DNA]</scope>
</reference>
<dbReference type="EMBL" id="LS398552">
    <property type="protein sequence ID" value="SPR04463.1"/>
    <property type="molecule type" value="Genomic_DNA"/>
</dbReference>
<accession>A0A2U3QU30</accession>
<evidence type="ECO:0000313" key="1">
    <source>
        <dbReference type="EMBL" id="SPR04463.1"/>
    </source>
</evidence>
<proteinExistence type="predicted"/>
<organism evidence="1 2">
    <name type="scientific">Orientia tsutsugamushi</name>
    <name type="common">Rickettsia tsutsugamushi</name>
    <dbReference type="NCBI Taxonomy" id="784"/>
    <lineage>
        <taxon>Bacteria</taxon>
        <taxon>Pseudomonadati</taxon>
        <taxon>Pseudomonadota</taxon>
        <taxon>Alphaproteobacteria</taxon>
        <taxon>Rickettsiales</taxon>
        <taxon>Rickettsiaceae</taxon>
        <taxon>Rickettsieae</taxon>
        <taxon>Orientia</taxon>
    </lineage>
</organism>
<dbReference type="AlphaFoldDB" id="A0A2U3QU30"/>
<gene>
    <name evidence="1" type="ORF">UT76HP_00423</name>
</gene>
<evidence type="ECO:0000313" key="2">
    <source>
        <dbReference type="Proteomes" id="UP000244943"/>
    </source>
</evidence>